<dbReference type="InterPro" id="IPR002641">
    <property type="entry name" value="PNPLA_dom"/>
</dbReference>
<evidence type="ECO:0000256" key="2">
    <source>
        <dbReference type="ARBA" id="ARBA00022963"/>
    </source>
</evidence>
<sequence>MTLAVVLGGGGVAGIAWEIGVIAGLAEVGVRLDGASRIVGTSAGSVVGASLAAGVRIEEMLDRQRSAHGSGGAATSAWRAPLTADADAWAEVLGTPGTRDEQLRRMGALARAADTVPEGPYVESMAAMVPGDWPRDVELRVTGVDAQTGAVRIWGRDSGVALAEAVAASCAVPGVFPLVTVDGRQYFDGGMASPTHADQADGCTEVLVVAPFTMSLVGPGTDAELEELGAAVRSAVIDPDAASLTAIGVDPMDPSTRGPAVEAGLRQGRAEAMRVGIALSL</sequence>
<dbReference type="Gene3D" id="3.40.1090.10">
    <property type="entry name" value="Cytosolic phospholipase A2 catalytic domain"/>
    <property type="match status" value="2"/>
</dbReference>
<dbReference type="InterPro" id="IPR050301">
    <property type="entry name" value="NTE"/>
</dbReference>
<keyword evidence="7" id="KW-1185">Reference proteome</keyword>
<evidence type="ECO:0000256" key="4">
    <source>
        <dbReference type="PROSITE-ProRule" id="PRU01161"/>
    </source>
</evidence>
<comment type="caution">
    <text evidence="4">Lacks conserved residue(s) required for the propagation of feature annotation.</text>
</comment>
<dbReference type="KEGG" id="toy:FO059_11375"/>
<accession>A0A516X405</accession>
<evidence type="ECO:0000259" key="5">
    <source>
        <dbReference type="PROSITE" id="PS51635"/>
    </source>
</evidence>
<gene>
    <name evidence="6" type="ORF">FO059_11375</name>
</gene>
<feature type="active site" description="Proton acceptor" evidence="4">
    <location>
        <position position="188"/>
    </location>
</feature>
<evidence type="ECO:0000256" key="3">
    <source>
        <dbReference type="ARBA" id="ARBA00023098"/>
    </source>
</evidence>
<dbReference type="InterPro" id="IPR016035">
    <property type="entry name" value="Acyl_Trfase/lysoPLipase"/>
</dbReference>
<feature type="short sequence motif" description="GXSXG" evidence="4">
    <location>
        <begin position="40"/>
        <end position="44"/>
    </location>
</feature>
<dbReference type="GO" id="GO:0016042">
    <property type="term" value="P:lipid catabolic process"/>
    <property type="evidence" value="ECO:0007669"/>
    <property type="project" value="UniProtKB-UniRule"/>
</dbReference>
<feature type="active site" description="Nucleophile" evidence="4">
    <location>
        <position position="42"/>
    </location>
</feature>
<feature type="short sequence motif" description="DGA/G" evidence="4">
    <location>
        <begin position="188"/>
        <end position="190"/>
    </location>
</feature>
<dbReference type="Pfam" id="PF01734">
    <property type="entry name" value="Patatin"/>
    <property type="match status" value="2"/>
</dbReference>
<protein>
    <submittedName>
        <fullName evidence="6">Patatin-like phospholipase family protein</fullName>
    </submittedName>
</protein>
<evidence type="ECO:0000313" key="7">
    <source>
        <dbReference type="Proteomes" id="UP000317344"/>
    </source>
</evidence>
<dbReference type="PANTHER" id="PTHR14226:SF57">
    <property type="entry name" value="BLR7027 PROTEIN"/>
    <property type="match status" value="1"/>
</dbReference>
<organism evidence="6 7">
    <name type="scientific">Tomitella fengzijianii</name>
    <dbReference type="NCBI Taxonomy" id="2597660"/>
    <lineage>
        <taxon>Bacteria</taxon>
        <taxon>Bacillati</taxon>
        <taxon>Actinomycetota</taxon>
        <taxon>Actinomycetes</taxon>
        <taxon>Mycobacteriales</taxon>
        <taxon>Tomitella</taxon>
    </lineage>
</organism>
<evidence type="ECO:0000256" key="1">
    <source>
        <dbReference type="ARBA" id="ARBA00022801"/>
    </source>
</evidence>
<reference evidence="6 7" key="1">
    <citation type="submission" date="2019-07" db="EMBL/GenBank/DDBJ databases">
        <title>Tomitella cavernea sp. nov., an actinomycete isolated from soil.</title>
        <authorList>
            <person name="Cheng J."/>
        </authorList>
    </citation>
    <scope>NUCLEOTIDE SEQUENCE [LARGE SCALE GENOMIC DNA]</scope>
    <source>
        <strain evidence="6 7">HY188</strain>
    </source>
</reference>
<dbReference type="EMBL" id="CP041765">
    <property type="protein sequence ID" value="QDQ97806.1"/>
    <property type="molecule type" value="Genomic_DNA"/>
</dbReference>
<feature type="domain" description="PNPLA" evidence="5">
    <location>
        <begin position="6"/>
        <end position="201"/>
    </location>
</feature>
<dbReference type="SUPFAM" id="SSF52151">
    <property type="entry name" value="FabD/lysophospholipase-like"/>
    <property type="match status" value="1"/>
</dbReference>
<reference evidence="6 7" key="2">
    <citation type="submission" date="2019-07" db="EMBL/GenBank/DDBJ databases">
        <authorList>
            <person name="Huang Y."/>
        </authorList>
    </citation>
    <scope>NUCLEOTIDE SEQUENCE [LARGE SCALE GENOMIC DNA]</scope>
    <source>
        <strain evidence="6 7">HY188</strain>
    </source>
</reference>
<dbReference type="OrthoDB" id="2339873at2"/>
<dbReference type="RefSeq" id="WP_143908860.1">
    <property type="nucleotide sequence ID" value="NZ_CP041765.1"/>
</dbReference>
<keyword evidence="3 4" id="KW-0443">Lipid metabolism</keyword>
<evidence type="ECO:0000313" key="6">
    <source>
        <dbReference type="EMBL" id="QDQ97806.1"/>
    </source>
</evidence>
<name>A0A516X405_9ACTN</name>
<dbReference type="GO" id="GO:0016787">
    <property type="term" value="F:hydrolase activity"/>
    <property type="evidence" value="ECO:0007669"/>
    <property type="project" value="UniProtKB-UniRule"/>
</dbReference>
<proteinExistence type="predicted"/>
<dbReference type="Proteomes" id="UP000317344">
    <property type="component" value="Chromosome"/>
</dbReference>
<dbReference type="AlphaFoldDB" id="A0A516X405"/>
<dbReference type="PANTHER" id="PTHR14226">
    <property type="entry name" value="NEUROPATHY TARGET ESTERASE/SWISS CHEESE D.MELANOGASTER"/>
    <property type="match status" value="1"/>
</dbReference>
<keyword evidence="1 4" id="KW-0378">Hydrolase</keyword>
<dbReference type="PROSITE" id="PS51635">
    <property type="entry name" value="PNPLA"/>
    <property type="match status" value="1"/>
</dbReference>
<keyword evidence="2 4" id="KW-0442">Lipid degradation</keyword>